<dbReference type="AlphaFoldDB" id="A0A6B0UBP8"/>
<accession>A0A6B0UBP8</accession>
<evidence type="ECO:0000313" key="1">
    <source>
        <dbReference type="EMBL" id="MXU87991.1"/>
    </source>
</evidence>
<dbReference type="EMBL" id="GIFC01005908">
    <property type="protein sequence ID" value="MXU87991.1"/>
    <property type="molecule type" value="Transcribed_RNA"/>
</dbReference>
<name>A0A6B0UBP8_IXORI</name>
<sequence>MRSLKSQTVFLIGRVQLVPIGNAQLGITIETNWDFFNEESEITNGFPNWSCPIGTNWQCSIGFRQLQPIGIFSMRSPKSQTVFLIGSNCQKPIGPNGHF</sequence>
<protein>
    <submittedName>
        <fullName evidence="1">Putative secreted protein</fullName>
    </submittedName>
</protein>
<organism evidence="1">
    <name type="scientific">Ixodes ricinus</name>
    <name type="common">Common tick</name>
    <name type="synonym">Acarus ricinus</name>
    <dbReference type="NCBI Taxonomy" id="34613"/>
    <lineage>
        <taxon>Eukaryota</taxon>
        <taxon>Metazoa</taxon>
        <taxon>Ecdysozoa</taxon>
        <taxon>Arthropoda</taxon>
        <taxon>Chelicerata</taxon>
        <taxon>Arachnida</taxon>
        <taxon>Acari</taxon>
        <taxon>Parasitiformes</taxon>
        <taxon>Ixodida</taxon>
        <taxon>Ixodoidea</taxon>
        <taxon>Ixodidae</taxon>
        <taxon>Ixodinae</taxon>
        <taxon>Ixodes</taxon>
    </lineage>
</organism>
<reference evidence="1" key="1">
    <citation type="submission" date="2019-12" db="EMBL/GenBank/DDBJ databases">
        <title>An insight into the sialome of adult female Ixodes ricinus ticks feeding for 6 days.</title>
        <authorList>
            <person name="Perner J."/>
            <person name="Ribeiro J.M.C."/>
        </authorList>
    </citation>
    <scope>NUCLEOTIDE SEQUENCE</scope>
    <source>
        <strain evidence="1">Semi-engorged</strain>
        <tissue evidence="1">Salivary glands</tissue>
    </source>
</reference>
<proteinExistence type="predicted"/>